<organism evidence="1 2">
    <name type="scientific">Macrococcus lamae</name>
    <dbReference type="NCBI Taxonomy" id="198484"/>
    <lineage>
        <taxon>Bacteria</taxon>
        <taxon>Bacillati</taxon>
        <taxon>Bacillota</taxon>
        <taxon>Bacilli</taxon>
        <taxon>Bacillales</taxon>
        <taxon>Staphylococcaceae</taxon>
        <taxon>Macrococcus</taxon>
    </lineage>
</organism>
<evidence type="ECO:0000313" key="1">
    <source>
        <dbReference type="EMBL" id="TDM12102.1"/>
    </source>
</evidence>
<dbReference type="Proteomes" id="UP000294802">
    <property type="component" value="Unassembled WGS sequence"/>
</dbReference>
<sequence length="159" mass="18168">MLATIPDVSLVEEQALEQLLKLMSLKHPCIEDIVIGCRRTHEDYLLAVQIKEAWEQEGGFNREGGTVLDIVCWNDESSSFNKYCQRIMRHHPDAFVVVGITQGFKEINRRLHRFSELTAEKTYVLGDCDETLDSLFSDQLSGVNQFGETWKLSCLQSIT</sequence>
<accession>A0A4R6BVD7</accession>
<keyword evidence="2" id="KW-1185">Reference proteome</keyword>
<gene>
    <name evidence="1" type="ORF">ERX29_04610</name>
</gene>
<evidence type="ECO:0000313" key="2">
    <source>
        <dbReference type="Proteomes" id="UP000294802"/>
    </source>
</evidence>
<dbReference type="OrthoDB" id="2418463at2"/>
<dbReference type="EMBL" id="SCWB01000006">
    <property type="protein sequence ID" value="TDM12102.1"/>
    <property type="molecule type" value="Genomic_DNA"/>
</dbReference>
<protein>
    <submittedName>
        <fullName evidence="1">Uncharacterized protein</fullName>
    </submittedName>
</protein>
<reference evidence="1 2" key="1">
    <citation type="submission" date="2019-01" db="EMBL/GenBank/DDBJ databases">
        <title>Draft genome sequences of the type strains of six Macrococcus species.</title>
        <authorList>
            <person name="Mazhar S."/>
            <person name="Altermann E."/>
            <person name="Hill C."/>
            <person name="Mcauliffe O."/>
        </authorList>
    </citation>
    <scope>NUCLEOTIDE SEQUENCE [LARGE SCALE GENOMIC DNA]</scope>
    <source>
        <strain evidence="1 2">CCM4815</strain>
    </source>
</reference>
<dbReference type="RefSeq" id="WP_133443524.1">
    <property type="nucleotide sequence ID" value="NZ_SCWB01000006.1"/>
</dbReference>
<name>A0A4R6BVD7_9STAP</name>
<dbReference type="AlphaFoldDB" id="A0A4R6BVD7"/>
<proteinExistence type="predicted"/>
<comment type="caution">
    <text evidence="1">The sequence shown here is derived from an EMBL/GenBank/DDBJ whole genome shotgun (WGS) entry which is preliminary data.</text>
</comment>